<feature type="domain" description="Flagellar hook-length control protein-like C-terminal" evidence="2">
    <location>
        <begin position="361"/>
        <end position="427"/>
    </location>
</feature>
<name>A0A7W6H296_9HYPH</name>
<keyword evidence="3" id="KW-0966">Cell projection</keyword>
<evidence type="ECO:0000259" key="2">
    <source>
        <dbReference type="Pfam" id="PF02120"/>
    </source>
</evidence>
<protein>
    <submittedName>
        <fullName evidence="3">Flagellar hook-length control protein FliK</fullName>
    </submittedName>
</protein>
<dbReference type="Gene3D" id="3.30.750.140">
    <property type="match status" value="1"/>
</dbReference>
<dbReference type="AlphaFoldDB" id="A0A7W6H296"/>
<feature type="region of interest" description="Disordered" evidence="1">
    <location>
        <begin position="265"/>
        <end position="287"/>
    </location>
</feature>
<accession>A0A7W6H296</accession>
<evidence type="ECO:0000313" key="4">
    <source>
        <dbReference type="Proteomes" id="UP000542776"/>
    </source>
</evidence>
<feature type="compositionally biased region" description="Basic and acidic residues" evidence="1">
    <location>
        <begin position="10"/>
        <end position="26"/>
    </location>
</feature>
<feature type="region of interest" description="Disordered" evidence="1">
    <location>
        <begin position="126"/>
        <end position="154"/>
    </location>
</feature>
<feature type="compositionally biased region" description="Gly residues" evidence="1">
    <location>
        <begin position="461"/>
        <end position="471"/>
    </location>
</feature>
<evidence type="ECO:0000256" key="1">
    <source>
        <dbReference type="SAM" id="MobiDB-lite"/>
    </source>
</evidence>
<reference evidence="3 4" key="1">
    <citation type="submission" date="2020-08" db="EMBL/GenBank/DDBJ databases">
        <title>Genomic Encyclopedia of Type Strains, Phase IV (KMG-IV): sequencing the most valuable type-strain genomes for metagenomic binning, comparative biology and taxonomic classification.</title>
        <authorList>
            <person name="Goeker M."/>
        </authorList>
    </citation>
    <scope>NUCLEOTIDE SEQUENCE [LARGE SCALE GENOMIC DNA]</scope>
    <source>
        <strain evidence="3 4">DSM 102238</strain>
    </source>
</reference>
<dbReference type="RefSeq" id="WP_183197007.1">
    <property type="nucleotide sequence ID" value="NZ_JACIEK010000001.1"/>
</dbReference>
<dbReference type="Pfam" id="PF02120">
    <property type="entry name" value="Flg_hook"/>
    <property type="match status" value="1"/>
</dbReference>
<keyword evidence="3" id="KW-0969">Cilium</keyword>
<feature type="region of interest" description="Disordered" evidence="1">
    <location>
        <begin position="436"/>
        <end position="504"/>
    </location>
</feature>
<feature type="compositionally biased region" description="Gly residues" evidence="1">
    <location>
        <begin position="265"/>
        <end position="277"/>
    </location>
</feature>
<organism evidence="3 4">
    <name type="scientific">Aureimonas pseudogalii</name>
    <dbReference type="NCBI Taxonomy" id="1744844"/>
    <lineage>
        <taxon>Bacteria</taxon>
        <taxon>Pseudomonadati</taxon>
        <taxon>Pseudomonadota</taxon>
        <taxon>Alphaproteobacteria</taxon>
        <taxon>Hyphomicrobiales</taxon>
        <taxon>Aurantimonadaceae</taxon>
        <taxon>Aureimonas</taxon>
    </lineage>
</organism>
<dbReference type="CDD" id="cd17470">
    <property type="entry name" value="T3SS_Flik_C"/>
    <property type="match status" value="1"/>
</dbReference>
<dbReference type="InterPro" id="IPR038610">
    <property type="entry name" value="FliK-like_C_sf"/>
</dbReference>
<feature type="compositionally biased region" description="Low complexity" evidence="1">
    <location>
        <begin position="140"/>
        <end position="154"/>
    </location>
</feature>
<feature type="region of interest" description="Disordered" evidence="1">
    <location>
        <begin position="1"/>
        <end position="93"/>
    </location>
</feature>
<feature type="compositionally biased region" description="Low complexity" evidence="1">
    <location>
        <begin position="493"/>
        <end position="504"/>
    </location>
</feature>
<feature type="compositionally biased region" description="Low complexity" evidence="1">
    <location>
        <begin position="231"/>
        <end position="244"/>
    </location>
</feature>
<keyword evidence="4" id="KW-1185">Reference proteome</keyword>
<dbReference type="InterPro" id="IPR021136">
    <property type="entry name" value="Flagellar_hook_control-like_C"/>
</dbReference>
<evidence type="ECO:0000313" key="3">
    <source>
        <dbReference type="EMBL" id="MBB3996395.1"/>
    </source>
</evidence>
<comment type="caution">
    <text evidence="3">The sequence shown here is derived from an EMBL/GenBank/DDBJ whole genome shotgun (WGS) entry which is preliminary data.</text>
</comment>
<gene>
    <name evidence="3" type="ORF">GGR04_000216</name>
</gene>
<keyword evidence="3" id="KW-0282">Flagellum</keyword>
<feature type="compositionally biased region" description="Basic and acidic residues" evidence="1">
    <location>
        <begin position="476"/>
        <end position="492"/>
    </location>
</feature>
<dbReference type="EMBL" id="JACIEK010000001">
    <property type="protein sequence ID" value="MBB3996395.1"/>
    <property type="molecule type" value="Genomic_DNA"/>
</dbReference>
<dbReference type="Proteomes" id="UP000542776">
    <property type="component" value="Unassembled WGS sequence"/>
</dbReference>
<feature type="compositionally biased region" description="Low complexity" evidence="1">
    <location>
        <begin position="436"/>
        <end position="445"/>
    </location>
</feature>
<sequence>MKIELAPVAVEKDPVGSRSSGRDESARNTQGEAFDKAVRGAAARPAKADGQGAGPRAAAADASPKDVAAADDTAVDDTASAGETDPVADGTATAQPDAAAADIRALQSLLGLIGLAATLPAQASAPAGAATPQEPSTEKPVATPDADAAVSVPADAASEKVKALRLDVLRMETHFEPHQDGMVLVTTAGKADATGLAAESAPGGLAVAAASTPGNELAALLSAPARSSGREAAAAKDAASSASATEGRAEAPRLSFDEALAQLGQGAGERSGSGGSGQSSRDGSNAAQTALADLDLRADVRTADASSLTGPGASLAGGQANLAGQVAGRILEALGTSVPSSGAPAPQPGEAHVRMRAGGAALKTLTIQLQPEHLGTLEVSMRLNEGKLTLELSASQADTAVLLADDRGTLRAVLEHAGFSVDDAAITVVTRDAVASAARSSDAGTSSGGGSDSRSPSSGGQSRGGDAGTGEGSRQSPERRSAPAPETPRRDAAPAPQRAGSTYL</sequence>
<feature type="compositionally biased region" description="Low complexity" evidence="1">
    <location>
        <begin position="39"/>
        <end position="79"/>
    </location>
</feature>
<feature type="region of interest" description="Disordered" evidence="1">
    <location>
        <begin position="231"/>
        <end position="251"/>
    </location>
</feature>
<proteinExistence type="predicted"/>